<evidence type="ECO:0000256" key="3">
    <source>
        <dbReference type="ARBA" id="ARBA00022679"/>
    </source>
</evidence>
<keyword evidence="2" id="KW-1277">Toxin-antitoxin system</keyword>
<keyword evidence="7" id="KW-0067">ATP-binding</keyword>
<keyword evidence="12" id="KW-1185">Reference proteome</keyword>
<dbReference type="CDD" id="cd05403">
    <property type="entry name" value="NT_KNTase_like"/>
    <property type="match status" value="1"/>
</dbReference>
<evidence type="ECO:0000256" key="4">
    <source>
        <dbReference type="ARBA" id="ARBA00022695"/>
    </source>
</evidence>
<evidence type="ECO:0000259" key="10">
    <source>
        <dbReference type="Pfam" id="PF01909"/>
    </source>
</evidence>
<dbReference type="Proteomes" id="UP000239589">
    <property type="component" value="Unassembled WGS sequence"/>
</dbReference>
<gene>
    <name evidence="11" type="ORF">CUN59_13050</name>
</gene>
<evidence type="ECO:0000313" key="11">
    <source>
        <dbReference type="EMBL" id="PPJ62920.1"/>
    </source>
</evidence>
<evidence type="ECO:0000256" key="6">
    <source>
        <dbReference type="ARBA" id="ARBA00022741"/>
    </source>
</evidence>
<sequence>MNCEEVLQILRTHQQELQNLGVRSLELFGSVARNQAHSDSDVDLLAELSESMSLFQFIEAKLYIQDLLKCPVDMGTKDALCEHLRQPILEDIVYVF</sequence>
<evidence type="ECO:0000256" key="9">
    <source>
        <dbReference type="ARBA" id="ARBA00038276"/>
    </source>
</evidence>
<dbReference type="AlphaFoldDB" id="A0A2S6CTJ3"/>
<keyword evidence="4" id="KW-0548">Nucleotidyltransferase</keyword>
<evidence type="ECO:0000313" key="12">
    <source>
        <dbReference type="Proteomes" id="UP000239589"/>
    </source>
</evidence>
<comment type="cofactor">
    <cofactor evidence="1">
        <name>Mg(2+)</name>
        <dbReference type="ChEBI" id="CHEBI:18420"/>
    </cofactor>
</comment>
<evidence type="ECO:0000256" key="2">
    <source>
        <dbReference type="ARBA" id="ARBA00022649"/>
    </source>
</evidence>
<evidence type="ECO:0000256" key="8">
    <source>
        <dbReference type="ARBA" id="ARBA00022842"/>
    </source>
</evidence>
<evidence type="ECO:0000256" key="1">
    <source>
        <dbReference type="ARBA" id="ARBA00001946"/>
    </source>
</evidence>
<keyword evidence="6" id="KW-0547">Nucleotide-binding</keyword>
<evidence type="ECO:0000256" key="5">
    <source>
        <dbReference type="ARBA" id="ARBA00022723"/>
    </source>
</evidence>
<dbReference type="PANTHER" id="PTHR33571:SF14">
    <property type="entry name" value="PROTEIN ADENYLYLTRANSFERASE MJ0435-RELATED"/>
    <property type="match status" value="1"/>
</dbReference>
<dbReference type="GO" id="GO:0016779">
    <property type="term" value="F:nucleotidyltransferase activity"/>
    <property type="evidence" value="ECO:0007669"/>
    <property type="project" value="UniProtKB-KW"/>
</dbReference>
<proteinExistence type="inferred from homology"/>
<dbReference type="OrthoDB" id="9809668at2"/>
<keyword evidence="3 11" id="KW-0808">Transferase</keyword>
<evidence type="ECO:0000256" key="7">
    <source>
        <dbReference type="ARBA" id="ARBA00022840"/>
    </source>
</evidence>
<protein>
    <submittedName>
        <fullName evidence="11">Nucleotidyltransferase</fullName>
    </submittedName>
</protein>
<dbReference type="InterPro" id="IPR043519">
    <property type="entry name" value="NT_sf"/>
</dbReference>
<feature type="domain" description="Polymerase nucleotidyl transferase" evidence="10">
    <location>
        <begin position="12"/>
        <end position="93"/>
    </location>
</feature>
<reference evidence="11 12" key="1">
    <citation type="submission" date="2018-02" db="EMBL/GenBank/DDBJ databases">
        <title>Discovery of a pederin family compound in a non-symbiotic bloom-forming cyanobacterium.</title>
        <authorList>
            <person name="Kust A."/>
            <person name="Mares J."/>
            <person name="Jokela J."/>
            <person name="Urajova P."/>
            <person name="Hajek J."/>
            <person name="Saurav K."/>
            <person name="Voracova K."/>
            <person name="Fewer D.P."/>
            <person name="Haapaniemi E."/>
            <person name="Permi P."/>
            <person name="Rehakova K."/>
            <person name="Sivonen K."/>
            <person name="Hrouzek P."/>
        </authorList>
    </citation>
    <scope>NUCLEOTIDE SEQUENCE [LARGE SCALE GENOMIC DNA]</scope>
    <source>
        <strain evidence="11 12">CHARLIE-1</strain>
    </source>
</reference>
<keyword evidence="8" id="KW-0460">Magnesium</keyword>
<comment type="caution">
    <text evidence="11">The sequence shown here is derived from an EMBL/GenBank/DDBJ whole genome shotgun (WGS) entry which is preliminary data.</text>
</comment>
<dbReference type="GO" id="GO:0005524">
    <property type="term" value="F:ATP binding"/>
    <property type="evidence" value="ECO:0007669"/>
    <property type="project" value="UniProtKB-KW"/>
</dbReference>
<dbReference type="Pfam" id="PF01909">
    <property type="entry name" value="NTP_transf_2"/>
    <property type="match status" value="1"/>
</dbReference>
<dbReference type="InterPro" id="IPR002934">
    <property type="entry name" value="Polymerase_NTP_transf_dom"/>
</dbReference>
<dbReference type="SUPFAM" id="SSF81301">
    <property type="entry name" value="Nucleotidyltransferase"/>
    <property type="match status" value="1"/>
</dbReference>
<dbReference type="InterPro" id="IPR052038">
    <property type="entry name" value="Type-VII_TA_antitoxin"/>
</dbReference>
<accession>A0A2S6CTJ3</accession>
<dbReference type="EMBL" id="PGEM01000088">
    <property type="protein sequence ID" value="PPJ62920.1"/>
    <property type="molecule type" value="Genomic_DNA"/>
</dbReference>
<dbReference type="RefSeq" id="WP_104388255.1">
    <property type="nucleotide sequence ID" value="NZ_PGEM01000088.1"/>
</dbReference>
<name>A0A2S6CTJ3_9CYAN</name>
<dbReference type="GO" id="GO:0046872">
    <property type="term" value="F:metal ion binding"/>
    <property type="evidence" value="ECO:0007669"/>
    <property type="project" value="UniProtKB-KW"/>
</dbReference>
<comment type="similarity">
    <text evidence="9">Belongs to the MntA antitoxin family.</text>
</comment>
<keyword evidence="5" id="KW-0479">Metal-binding</keyword>
<dbReference type="Gene3D" id="3.30.460.10">
    <property type="entry name" value="Beta Polymerase, domain 2"/>
    <property type="match status" value="1"/>
</dbReference>
<organism evidence="11 12">
    <name type="scientific">Cuspidothrix issatschenkoi CHARLIE-1</name>
    <dbReference type="NCBI Taxonomy" id="2052836"/>
    <lineage>
        <taxon>Bacteria</taxon>
        <taxon>Bacillati</taxon>
        <taxon>Cyanobacteriota</taxon>
        <taxon>Cyanophyceae</taxon>
        <taxon>Nostocales</taxon>
        <taxon>Aphanizomenonaceae</taxon>
        <taxon>Cuspidothrix</taxon>
    </lineage>
</organism>
<dbReference type="PANTHER" id="PTHR33571">
    <property type="entry name" value="SSL8005 PROTEIN"/>
    <property type="match status" value="1"/>
</dbReference>